<dbReference type="Gene3D" id="3.40.50.1240">
    <property type="entry name" value="Phosphoglycerate mutase-like"/>
    <property type="match status" value="1"/>
</dbReference>
<gene>
    <name evidence="1" type="ORF">ACFSX5_13115</name>
</gene>
<organism evidence="1 2">
    <name type="scientific">Devosia albogilva</name>
    <dbReference type="NCBI Taxonomy" id="429726"/>
    <lineage>
        <taxon>Bacteria</taxon>
        <taxon>Pseudomonadati</taxon>
        <taxon>Pseudomonadota</taxon>
        <taxon>Alphaproteobacteria</taxon>
        <taxon>Hyphomicrobiales</taxon>
        <taxon>Devosiaceae</taxon>
        <taxon>Devosia</taxon>
    </lineage>
</organism>
<name>A0ABW5QLW2_9HYPH</name>
<dbReference type="InterPro" id="IPR029033">
    <property type="entry name" value="His_PPase_superfam"/>
</dbReference>
<reference evidence="2" key="1">
    <citation type="journal article" date="2019" name="Int. J. Syst. Evol. Microbiol.">
        <title>The Global Catalogue of Microorganisms (GCM) 10K type strain sequencing project: providing services to taxonomists for standard genome sequencing and annotation.</title>
        <authorList>
            <consortium name="The Broad Institute Genomics Platform"/>
            <consortium name="The Broad Institute Genome Sequencing Center for Infectious Disease"/>
            <person name="Wu L."/>
            <person name="Ma J."/>
        </authorList>
    </citation>
    <scope>NUCLEOTIDE SEQUENCE [LARGE SCALE GENOMIC DNA]</scope>
    <source>
        <strain evidence="2">CCM 7427</strain>
    </source>
</reference>
<dbReference type="RefSeq" id="WP_386834014.1">
    <property type="nucleotide sequence ID" value="NZ_JBHUNP010000001.1"/>
</dbReference>
<dbReference type="CDD" id="cd07067">
    <property type="entry name" value="HP_PGM_like"/>
    <property type="match status" value="1"/>
</dbReference>
<evidence type="ECO:0000313" key="2">
    <source>
        <dbReference type="Proteomes" id="UP001597521"/>
    </source>
</evidence>
<accession>A0ABW5QLW2</accession>
<dbReference type="PANTHER" id="PTHR48100">
    <property type="entry name" value="BROAD-SPECIFICITY PHOSPHATASE YOR283W-RELATED"/>
    <property type="match status" value="1"/>
</dbReference>
<dbReference type="PIRSF" id="PIRSF000709">
    <property type="entry name" value="6PFK_2-Ptase"/>
    <property type="match status" value="1"/>
</dbReference>
<dbReference type="Pfam" id="PF00300">
    <property type="entry name" value="His_Phos_1"/>
    <property type="match status" value="1"/>
</dbReference>
<keyword evidence="2" id="KW-1185">Reference proteome</keyword>
<sequence>MTAPAWPEIYFIRHGETPWNAERRYQGRKDIPLNEKGKGQASRNGKLLAQLFKERGLDPRAFEWHASPLGRTRETMDRVRAGFSIHLPEVKYDVRLMEISFGVLEGSLHEELPANMAVAPGHRDETYWDFRPENGESYRDVEARLIEFAAVLTGPSVVVAHGGIARTLRVLIERAPVIEVINWAPPQDAVMHFTPGRMELLRPDEA</sequence>
<dbReference type="SUPFAM" id="SSF53254">
    <property type="entry name" value="Phosphoglycerate mutase-like"/>
    <property type="match status" value="1"/>
</dbReference>
<comment type="caution">
    <text evidence="1">The sequence shown here is derived from an EMBL/GenBank/DDBJ whole genome shotgun (WGS) entry which is preliminary data.</text>
</comment>
<dbReference type="PANTHER" id="PTHR48100:SF59">
    <property type="entry name" value="ADENOSYLCOBALAMIN_ALPHA-RIBAZOLE PHOSPHATASE"/>
    <property type="match status" value="1"/>
</dbReference>
<dbReference type="InterPro" id="IPR013078">
    <property type="entry name" value="His_Pase_superF_clade-1"/>
</dbReference>
<dbReference type="Proteomes" id="UP001597521">
    <property type="component" value="Unassembled WGS sequence"/>
</dbReference>
<protein>
    <submittedName>
        <fullName evidence="1">Histidine phosphatase family protein</fullName>
    </submittedName>
</protein>
<dbReference type="EMBL" id="JBHUNP010000001">
    <property type="protein sequence ID" value="MFD2648734.1"/>
    <property type="molecule type" value="Genomic_DNA"/>
</dbReference>
<dbReference type="SMART" id="SM00855">
    <property type="entry name" value="PGAM"/>
    <property type="match status" value="1"/>
</dbReference>
<evidence type="ECO:0000313" key="1">
    <source>
        <dbReference type="EMBL" id="MFD2648734.1"/>
    </source>
</evidence>
<proteinExistence type="predicted"/>
<dbReference type="InterPro" id="IPR050275">
    <property type="entry name" value="PGM_Phosphatase"/>
</dbReference>